<organism evidence="2 4">
    <name type="scientific">Rhizobium tibeticum</name>
    <dbReference type="NCBI Taxonomy" id="501024"/>
    <lineage>
        <taxon>Bacteria</taxon>
        <taxon>Pseudomonadati</taxon>
        <taxon>Pseudomonadota</taxon>
        <taxon>Alphaproteobacteria</taxon>
        <taxon>Hyphomicrobiales</taxon>
        <taxon>Rhizobiaceae</taxon>
        <taxon>Rhizobium/Agrobacterium group</taxon>
        <taxon>Rhizobium</taxon>
    </lineage>
</organism>
<dbReference type="PANTHER" id="PTHR48090">
    <property type="entry name" value="UNDECAPRENYL-PHOSPHATE 4-DEOXY-4-FORMAMIDO-L-ARABINOSE TRANSFERASE-RELATED"/>
    <property type="match status" value="1"/>
</dbReference>
<dbReference type="EMBL" id="FOCV01000015">
    <property type="protein sequence ID" value="SEO33001.1"/>
    <property type="molecule type" value="Genomic_DNA"/>
</dbReference>
<dbReference type="AlphaFoldDB" id="A0A1H8NTT4"/>
<sequence length="250" mass="28510">MAKIYLGLPAYNEEASIEPLFQRIQKYQDVTQTRLTIVVYDDGCRDRTKENVLTWNDRLEIIYLDGIVNKGLGEGMNSLLSEFVRRGQSEDLMVVMDCDDTHDPSQITEMLATLKRHPNTDVVIASRYRRGATISGVPFHRVLLSIGAACLYKMVHPAFHVRDYTCGYRAYTHGIAVKTLNAYPEPLLKERGFACMVELLLKCKHAGARFREIPLRLAYDNKLSASKMDVSGNTLRLLKRLISWRVRGLQ</sequence>
<gene>
    <name evidence="2" type="ORF">RTCCBAU85039_3632</name>
    <name evidence="3" type="ORF">SAMN05216228_101576</name>
</gene>
<accession>A0A1H8NTT4</accession>
<reference evidence="2" key="2">
    <citation type="submission" date="2016-10" db="EMBL/GenBank/DDBJ databases">
        <authorList>
            <person name="de Groot N.N."/>
        </authorList>
    </citation>
    <scope>NUCLEOTIDE SEQUENCE [LARGE SCALE GENOMIC DNA]</scope>
    <source>
        <strain evidence="2">CCBAU85039</strain>
    </source>
</reference>
<keyword evidence="5" id="KW-1185">Reference proteome</keyword>
<dbReference type="Proteomes" id="UP000183063">
    <property type="component" value="Unassembled WGS sequence"/>
</dbReference>
<evidence type="ECO:0000313" key="2">
    <source>
        <dbReference type="EMBL" id="SEI00398.1"/>
    </source>
</evidence>
<dbReference type="SUPFAM" id="SSF53448">
    <property type="entry name" value="Nucleotide-diphospho-sugar transferases"/>
    <property type="match status" value="1"/>
</dbReference>
<reference evidence="3 5" key="1">
    <citation type="submission" date="2016-10" db="EMBL/GenBank/DDBJ databases">
        <authorList>
            <person name="Varghese N."/>
            <person name="Submissions S."/>
        </authorList>
    </citation>
    <scope>NUCLEOTIDE SEQUENCE [LARGE SCALE GENOMIC DNA]</scope>
    <source>
        <strain evidence="3 5">CGMCC 1.7071</strain>
    </source>
</reference>
<evidence type="ECO:0000313" key="4">
    <source>
        <dbReference type="Proteomes" id="UP000183063"/>
    </source>
</evidence>
<dbReference type="InterPro" id="IPR050256">
    <property type="entry name" value="Glycosyltransferase_2"/>
</dbReference>
<dbReference type="Pfam" id="PF00535">
    <property type="entry name" value="Glycos_transf_2"/>
    <property type="match status" value="1"/>
</dbReference>
<proteinExistence type="predicted"/>
<name>A0A1H8NTT4_9HYPH</name>
<dbReference type="InterPro" id="IPR001173">
    <property type="entry name" value="Glyco_trans_2-like"/>
</dbReference>
<protein>
    <submittedName>
        <fullName evidence="3">Glycosyl transferase family 2</fullName>
    </submittedName>
    <submittedName>
        <fullName evidence="2">Undecaprenyl phosphate 4-deoxy-4-formamido-L-arabinose transferase</fullName>
    </submittedName>
</protein>
<dbReference type="Proteomes" id="UP000198939">
    <property type="component" value="Unassembled WGS sequence"/>
</dbReference>
<evidence type="ECO:0000313" key="3">
    <source>
        <dbReference type="EMBL" id="SEO33001.1"/>
    </source>
</evidence>
<dbReference type="PANTHER" id="PTHR48090:SF7">
    <property type="entry name" value="RFBJ PROTEIN"/>
    <property type="match status" value="1"/>
</dbReference>
<evidence type="ECO:0000259" key="1">
    <source>
        <dbReference type="Pfam" id="PF00535"/>
    </source>
</evidence>
<dbReference type="RefSeq" id="WP_072377396.1">
    <property type="nucleotide sequence ID" value="NZ_FNXB01000018.1"/>
</dbReference>
<dbReference type="GO" id="GO:0016740">
    <property type="term" value="F:transferase activity"/>
    <property type="evidence" value="ECO:0007669"/>
    <property type="project" value="UniProtKB-KW"/>
</dbReference>
<keyword evidence="2" id="KW-0808">Transferase</keyword>
<dbReference type="InterPro" id="IPR029044">
    <property type="entry name" value="Nucleotide-diphossugar_trans"/>
</dbReference>
<reference evidence="4" key="3">
    <citation type="submission" date="2016-10" db="EMBL/GenBank/DDBJ databases">
        <authorList>
            <person name="Wibberg D."/>
        </authorList>
    </citation>
    <scope>NUCLEOTIDE SEQUENCE [LARGE SCALE GENOMIC DNA]</scope>
</reference>
<feature type="domain" description="Glycosyltransferase 2-like" evidence="1">
    <location>
        <begin position="8"/>
        <end position="133"/>
    </location>
</feature>
<dbReference type="STRING" id="501024.RTCCBAU85039_3632"/>
<dbReference type="OrthoDB" id="9811222at2"/>
<dbReference type="Gene3D" id="3.90.550.10">
    <property type="entry name" value="Spore Coat Polysaccharide Biosynthesis Protein SpsA, Chain A"/>
    <property type="match status" value="1"/>
</dbReference>
<dbReference type="EMBL" id="FNXB01000018">
    <property type="protein sequence ID" value="SEI00398.1"/>
    <property type="molecule type" value="Genomic_DNA"/>
</dbReference>
<evidence type="ECO:0000313" key="5">
    <source>
        <dbReference type="Proteomes" id="UP000198939"/>
    </source>
</evidence>